<dbReference type="PANTHER" id="PTHR13914:SF0">
    <property type="entry name" value="PROLINE DEHYDROGENASE 1, MITOCHONDRIAL"/>
    <property type="match status" value="1"/>
</dbReference>
<evidence type="ECO:0000313" key="7">
    <source>
        <dbReference type="EMBL" id="KAK6637835.1"/>
    </source>
</evidence>
<dbReference type="InterPro" id="IPR002872">
    <property type="entry name" value="Proline_DH_dom"/>
</dbReference>
<gene>
    <name evidence="7" type="ORF">RUM44_008257</name>
</gene>
<feature type="domain" description="Proline dehydrogenase" evidence="6">
    <location>
        <begin position="301"/>
        <end position="566"/>
    </location>
</feature>
<comment type="function">
    <text evidence="5">Converts proline to delta-1-pyrroline-5-carboxylate.</text>
</comment>
<protein>
    <recommendedName>
        <fullName evidence="5">Proline dehydrogenase</fullName>
        <ecNumber evidence="5">1.5.5.2</ecNumber>
    </recommendedName>
</protein>
<dbReference type="Gene3D" id="3.20.20.220">
    <property type="match status" value="2"/>
</dbReference>
<evidence type="ECO:0000256" key="2">
    <source>
        <dbReference type="ARBA" id="ARBA00005869"/>
    </source>
</evidence>
<name>A0ABR1B7X4_POLSC</name>
<proteinExistence type="inferred from homology"/>
<evidence type="ECO:0000259" key="6">
    <source>
        <dbReference type="Pfam" id="PF01619"/>
    </source>
</evidence>
<evidence type="ECO:0000256" key="4">
    <source>
        <dbReference type="ARBA" id="ARBA00023062"/>
    </source>
</evidence>
<dbReference type="Pfam" id="PF01619">
    <property type="entry name" value="Pro_dh"/>
    <property type="match status" value="1"/>
</dbReference>
<keyword evidence="4 5" id="KW-0642">Proline metabolism</keyword>
<dbReference type="PANTHER" id="PTHR13914">
    <property type="entry name" value="PROLINE OXIDASE"/>
    <property type="match status" value="1"/>
</dbReference>
<dbReference type="SUPFAM" id="SSF51730">
    <property type="entry name" value="FAD-linked oxidoreductase"/>
    <property type="match status" value="1"/>
</dbReference>
<dbReference type="EC" id="1.5.5.2" evidence="5"/>
<comment type="pathway">
    <text evidence="1">Amino-acid degradation; L-proline degradation into L-glutamate; L-glutamate from L-proline: step 1/2.</text>
</comment>
<keyword evidence="8" id="KW-1185">Reference proteome</keyword>
<evidence type="ECO:0000256" key="5">
    <source>
        <dbReference type="RuleBase" id="RU364054"/>
    </source>
</evidence>
<evidence type="ECO:0000256" key="3">
    <source>
        <dbReference type="ARBA" id="ARBA00023002"/>
    </source>
</evidence>
<dbReference type="InterPro" id="IPR015659">
    <property type="entry name" value="Proline_oxidase"/>
</dbReference>
<accession>A0ABR1B7X4</accession>
<comment type="similarity">
    <text evidence="2 5">Belongs to the proline oxidase family.</text>
</comment>
<organism evidence="7 8">
    <name type="scientific">Polyplax serrata</name>
    <name type="common">Common mouse louse</name>
    <dbReference type="NCBI Taxonomy" id="468196"/>
    <lineage>
        <taxon>Eukaryota</taxon>
        <taxon>Metazoa</taxon>
        <taxon>Ecdysozoa</taxon>
        <taxon>Arthropoda</taxon>
        <taxon>Hexapoda</taxon>
        <taxon>Insecta</taxon>
        <taxon>Pterygota</taxon>
        <taxon>Neoptera</taxon>
        <taxon>Paraneoptera</taxon>
        <taxon>Psocodea</taxon>
        <taxon>Troctomorpha</taxon>
        <taxon>Phthiraptera</taxon>
        <taxon>Anoplura</taxon>
        <taxon>Polyplacidae</taxon>
        <taxon>Polyplax</taxon>
    </lineage>
</organism>
<evidence type="ECO:0000313" key="8">
    <source>
        <dbReference type="Proteomes" id="UP001359485"/>
    </source>
</evidence>
<dbReference type="EMBL" id="JAWJWF010000002">
    <property type="protein sequence ID" value="KAK6637835.1"/>
    <property type="molecule type" value="Genomic_DNA"/>
</dbReference>
<comment type="caution">
    <text evidence="7">The sequence shown here is derived from an EMBL/GenBank/DDBJ whole genome shotgun (WGS) entry which is preliminary data.</text>
</comment>
<evidence type="ECO:0000256" key="1">
    <source>
        <dbReference type="ARBA" id="ARBA00004739"/>
    </source>
</evidence>
<dbReference type="Proteomes" id="UP001359485">
    <property type="component" value="Unassembled WGS sequence"/>
</dbReference>
<sequence>MAFVRYLVHKSVVHSSGKVLPIWLRPLSTTNNGRQNTSTTNPPLNKLNINFDDTVVAFKGKTTWELIRAYLVYQLLSVPFIVKHNLTIMKYTRKILGNTLFGVLMKMTFYGHFVAGENEETIAPVLKRMYSFGVGSILDYSVEEDIPHETAEDLEKKALEDPKTDLPQYKVPSEHLDRREKVVSARTFFYESEAVCDRNMEIFLRCIECASNSTYNTGMSAIKLTALCRPKLLLQISEVITKSRHYLKELGNMSPGVPVIQQGVTKEKLEMHLSSAVQKTTEIAEKFVKSITSDKEGVIHLFPWSGILNDDFDFNETFKVPDLKTGEMVRFMSQLTGHEMEQFRNMIRRLNTVIRAGQDLNVQIMVDAEQTYFQPAISRLTVELMRKYNKNKGIVYNTYQNYLLGAYNEVVGDLEQARRQNFYFRCKLVRGAYMEQERERAAQMNYPDPIQPNYKATSDNYHKTLTECLKRIKQLKDNGVTEKKIAILVASHNEDTVRLAVQKMEEIGIAPNDGTIMFGQLYGMCDFISYSLGSSGYGIYKYVPYGPVNEVLPYLSRRAVENRGILQNIVKEKKMLKKAIFSRLKTFDMNRNPVGPVKPPSNK</sequence>
<keyword evidence="3 5" id="KW-0560">Oxidoreductase</keyword>
<keyword evidence="5" id="KW-0274">FAD</keyword>
<reference evidence="7 8" key="1">
    <citation type="submission" date="2023-09" db="EMBL/GenBank/DDBJ databases">
        <title>Genomes of two closely related lineages of the louse Polyplax serrata with different host specificities.</title>
        <authorList>
            <person name="Martinu J."/>
            <person name="Tarabai H."/>
            <person name="Stefka J."/>
            <person name="Hypsa V."/>
        </authorList>
    </citation>
    <scope>NUCLEOTIDE SEQUENCE [LARGE SCALE GENOMIC DNA]</scope>
    <source>
        <strain evidence="7">98ZLc_SE</strain>
    </source>
</reference>
<comment type="catalytic activity">
    <reaction evidence="5">
        <text>L-proline + a quinone = (S)-1-pyrroline-5-carboxylate + a quinol + H(+)</text>
        <dbReference type="Rhea" id="RHEA:23784"/>
        <dbReference type="ChEBI" id="CHEBI:15378"/>
        <dbReference type="ChEBI" id="CHEBI:17388"/>
        <dbReference type="ChEBI" id="CHEBI:24646"/>
        <dbReference type="ChEBI" id="CHEBI:60039"/>
        <dbReference type="ChEBI" id="CHEBI:132124"/>
        <dbReference type="EC" id="1.5.5.2"/>
    </reaction>
</comment>
<keyword evidence="5" id="KW-0285">Flavoprotein</keyword>
<dbReference type="InterPro" id="IPR029041">
    <property type="entry name" value="FAD-linked_oxidoreductase-like"/>
</dbReference>
<comment type="cofactor">
    <cofactor evidence="5">
        <name>FAD</name>
        <dbReference type="ChEBI" id="CHEBI:57692"/>
    </cofactor>
</comment>